<feature type="coiled-coil region" evidence="1">
    <location>
        <begin position="150"/>
        <end position="252"/>
    </location>
</feature>
<dbReference type="Proteomes" id="UP000688137">
    <property type="component" value="Unassembled WGS sequence"/>
</dbReference>
<reference evidence="2" key="1">
    <citation type="submission" date="2021-01" db="EMBL/GenBank/DDBJ databases">
        <authorList>
            <consortium name="Genoscope - CEA"/>
            <person name="William W."/>
        </authorList>
    </citation>
    <scope>NUCLEOTIDE SEQUENCE</scope>
</reference>
<accession>A0A8S1Q4I4</accession>
<protein>
    <submittedName>
        <fullName evidence="2">Uncharacterized protein</fullName>
    </submittedName>
</protein>
<feature type="coiled-coil region" evidence="1">
    <location>
        <begin position="281"/>
        <end position="574"/>
    </location>
</feature>
<gene>
    <name evidence="2" type="ORF">PPRIM_AZ9-3.1.T1440119</name>
</gene>
<dbReference type="OMA" id="WERSYYE"/>
<evidence type="ECO:0000256" key="1">
    <source>
        <dbReference type="SAM" id="Coils"/>
    </source>
</evidence>
<proteinExistence type="predicted"/>
<comment type="caution">
    <text evidence="2">The sequence shown here is derived from an EMBL/GenBank/DDBJ whole genome shotgun (WGS) entry which is preliminary data.</text>
</comment>
<evidence type="ECO:0000313" key="2">
    <source>
        <dbReference type="EMBL" id="CAD8110559.1"/>
    </source>
</evidence>
<feature type="coiled-coil region" evidence="1">
    <location>
        <begin position="658"/>
        <end position="737"/>
    </location>
</feature>
<organism evidence="2 3">
    <name type="scientific">Paramecium primaurelia</name>
    <dbReference type="NCBI Taxonomy" id="5886"/>
    <lineage>
        <taxon>Eukaryota</taxon>
        <taxon>Sar</taxon>
        <taxon>Alveolata</taxon>
        <taxon>Ciliophora</taxon>
        <taxon>Intramacronucleata</taxon>
        <taxon>Oligohymenophorea</taxon>
        <taxon>Peniculida</taxon>
        <taxon>Parameciidae</taxon>
        <taxon>Paramecium</taxon>
    </lineage>
</organism>
<evidence type="ECO:0000313" key="3">
    <source>
        <dbReference type="Proteomes" id="UP000688137"/>
    </source>
</evidence>
<sequence length="744" mass="91150">MQVHTDKSPVIRTTKSRVTVSPNSIKSIPITHKVINRIMVPIYLREQQQQQQQQQQSQNPDVIRLQQELEMWIQRYRELEQLYQGHKNHLVIITQYQERIDMLVQENHQMSLILEARIQEVQQWERSYYELQQQLQYTQTNRESEFQIQINQYSNVITNYEKNINELKTTLQLNQQEVQQWRERCDYLQKEQEKLRQYYENQRQQDAEMLIQSADQQRQQNENEVYKLRNQLDMRMKELEQFKQQNHQLEQTLIEVGSSQQNYETKLLLLTQEIENSNDVFQKKVQHFEQTKKRNQELEQENQILREQYDQFAQQLDFYRQKYEQEVLNQRKQESSKLDRERTLSEEMKRIQQQIEERDRRIKQLEVQIQANSQYQSQLIQLEDKCQLYQQEIERLNGQVRQKEQQIQQIQLHNEQVQQKHYKNENTLIKIQNDYQQLIIQQTTYQNNIEQIQRVKMQLEERVILLGSEIERLNDIQKQLMNELDQNVRTRRNENETLNTERQKYSIIIEQQSRELQEYKLKFNQIELIRSQSEQLKSDNDRLNQLLRHLQNENEQWRQNYNKLEDQLQQDYETKIIMLSQEIERLSILINERSTEMETNRRKVTILEEELNKKRYSQDEKLAMLTSEIERLNLLNLSYSEQIEMLKTKLIKQDSSDLLLLREKNLYLNQEIERLQNLVEDLNKELEIYRLKYADQFGVGSKYEELLLYLSLYKVEIESLRAQLTDKEKEVNDMRRSQLAPYRR</sequence>
<keyword evidence="3" id="KW-1185">Reference proteome</keyword>
<dbReference type="EMBL" id="CAJJDM010000148">
    <property type="protein sequence ID" value="CAD8110559.1"/>
    <property type="molecule type" value="Genomic_DNA"/>
</dbReference>
<dbReference type="AlphaFoldDB" id="A0A8S1Q4I4"/>
<name>A0A8S1Q4I4_PARPR</name>
<keyword evidence="1" id="KW-0175">Coiled coil</keyword>